<dbReference type="GO" id="GO:0004180">
    <property type="term" value="F:carboxypeptidase activity"/>
    <property type="evidence" value="ECO:0007669"/>
    <property type="project" value="UniProtKB-ARBA"/>
</dbReference>
<keyword evidence="5" id="KW-0573">Peptidoglycan synthesis</keyword>
<accession>A0A2R8BNM0</accession>
<evidence type="ECO:0000256" key="6">
    <source>
        <dbReference type="ARBA" id="ARBA00023316"/>
    </source>
</evidence>
<gene>
    <name evidence="8" type="ORF">DEA8626_04051</name>
</gene>
<proteinExistence type="inferred from homology"/>
<evidence type="ECO:0000256" key="2">
    <source>
        <dbReference type="ARBA" id="ARBA00005992"/>
    </source>
</evidence>
<comment type="similarity">
    <text evidence="2">Belongs to the YkuD family.</text>
</comment>
<keyword evidence="9" id="KW-1185">Reference proteome</keyword>
<evidence type="ECO:0000313" key="8">
    <source>
        <dbReference type="EMBL" id="SPH25016.1"/>
    </source>
</evidence>
<dbReference type="Gene3D" id="2.40.440.10">
    <property type="entry name" value="L,D-transpeptidase catalytic domain-like"/>
    <property type="match status" value="1"/>
</dbReference>
<evidence type="ECO:0008006" key="10">
    <source>
        <dbReference type="Google" id="ProtNLM"/>
    </source>
</evidence>
<dbReference type="Proteomes" id="UP000244924">
    <property type="component" value="Unassembled WGS sequence"/>
</dbReference>
<dbReference type="GO" id="GO:0071555">
    <property type="term" value="P:cell wall organization"/>
    <property type="evidence" value="ECO:0007669"/>
    <property type="project" value="UniProtKB-KW"/>
</dbReference>
<dbReference type="GO" id="GO:0016740">
    <property type="term" value="F:transferase activity"/>
    <property type="evidence" value="ECO:0007669"/>
    <property type="project" value="UniProtKB-KW"/>
</dbReference>
<evidence type="ECO:0000256" key="1">
    <source>
        <dbReference type="ARBA" id="ARBA00004752"/>
    </source>
</evidence>
<evidence type="ECO:0000256" key="3">
    <source>
        <dbReference type="ARBA" id="ARBA00022679"/>
    </source>
</evidence>
<name>A0A2R8BNM0_9RHOB</name>
<evidence type="ECO:0000313" key="9">
    <source>
        <dbReference type="Proteomes" id="UP000244924"/>
    </source>
</evidence>
<evidence type="ECO:0000256" key="5">
    <source>
        <dbReference type="ARBA" id="ARBA00022984"/>
    </source>
</evidence>
<dbReference type="GO" id="GO:0009252">
    <property type="term" value="P:peptidoglycan biosynthetic process"/>
    <property type="evidence" value="ECO:0007669"/>
    <property type="project" value="UniProtKB-UniPathway"/>
</dbReference>
<reference evidence="8 9" key="1">
    <citation type="submission" date="2018-03" db="EMBL/GenBank/DDBJ databases">
        <authorList>
            <person name="Keele B.F."/>
        </authorList>
    </citation>
    <scope>NUCLEOTIDE SEQUENCE [LARGE SCALE GENOMIC DNA]</scope>
    <source>
        <strain evidence="8 9">CECT 8626</strain>
    </source>
</reference>
<feature type="compositionally biased region" description="Polar residues" evidence="7">
    <location>
        <begin position="75"/>
        <end position="85"/>
    </location>
</feature>
<keyword evidence="4" id="KW-0133">Cell shape</keyword>
<dbReference type="CDD" id="cd16913">
    <property type="entry name" value="YkuD_like"/>
    <property type="match status" value="1"/>
</dbReference>
<sequence length="109" mass="11922">MIEREPERYAQFAEGMPGGTDNPLGSRALYLFQTGRGDTMLRIHGTNDPTTVGRAVSNGCARLVNDPRSWISMTRSPSARGSFSIPQGDHRALLVSTSRPPHGSVMRRP</sequence>
<keyword evidence="3" id="KW-0808">Transferase</keyword>
<dbReference type="SUPFAM" id="SSF141523">
    <property type="entry name" value="L,D-transpeptidase catalytic domain-like"/>
    <property type="match status" value="1"/>
</dbReference>
<dbReference type="InterPro" id="IPR038063">
    <property type="entry name" value="Transpep_catalytic_dom"/>
</dbReference>
<feature type="region of interest" description="Disordered" evidence="7">
    <location>
        <begin position="75"/>
        <end position="109"/>
    </location>
</feature>
<dbReference type="UniPathway" id="UPA00219"/>
<evidence type="ECO:0000256" key="7">
    <source>
        <dbReference type="SAM" id="MobiDB-lite"/>
    </source>
</evidence>
<organism evidence="8 9">
    <name type="scientific">Albidovulum aquaemixtae</name>
    <dbReference type="NCBI Taxonomy" id="1542388"/>
    <lineage>
        <taxon>Bacteria</taxon>
        <taxon>Pseudomonadati</taxon>
        <taxon>Pseudomonadota</taxon>
        <taxon>Alphaproteobacteria</taxon>
        <taxon>Rhodobacterales</taxon>
        <taxon>Paracoccaceae</taxon>
        <taxon>Albidovulum</taxon>
    </lineage>
</organism>
<dbReference type="EMBL" id="OMOQ01000007">
    <property type="protein sequence ID" value="SPH25016.1"/>
    <property type="molecule type" value="Genomic_DNA"/>
</dbReference>
<comment type="pathway">
    <text evidence="1">Cell wall biogenesis; peptidoglycan biosynthesis.</text>
</comment>
<dbReference type="AlphaFoldDB" id="A0A2R8BNM0"/>
<dbReference type="GO" id="GO:0008360">
    <property type="term" value="P:regulation of cell shape"/>
    <property type="evidence" value="ECO:0007669"/>
    <property type="project" value="UniProtKB-KW"/>
</dbReference>
<dbReference type="InterPro" id="IPR005490">
    <property type="entry name" value="LD_TPept_cat_dom"/>
</dbReference>
<keyword evidence="6" id="KW-0961">Cell wall biogenesis/degradation</keyword>
<evidence type="ECO:0000256" key="4">
    <source>
        <dbReference type="ARBA" id="ARBA00022960"/>
    </source>
</evidence>
<protein>
    <recommendedName>
        <fullName evidence="10">L,D-transpeptidase ErfK/SrfK</fullName>
    </recommendedName>
</protein>